<dbReference type="SMART" id="SM00408">
    <property type="entry name" value="IGc2"/>
    <property type="match status" value="3"/>
</dbReference>
<dbReference type="InterPro" id="IPR003598">
    <property type="entry name" value="Ig_sub2"/>
</dbReference>
<keyword evidence="5" id="KW-0472">Membrane</keyword>
<evidence type="ECO:0000259" key="10">
    <source>
        <dbReference type="PROSITE" id="PS50835"/>
    </source>
</evidence>
<dbReference type="Pfam" id="PF07679">
    <property type="entry name" value="I-set"/>
    <property type="match status" value="1"/>
</dbReference>
<dbReference type="GO" id="GO:0005886">
    <property type="term" value="C:plasma membrane"/>
    <property type="evidence" value="ECO:0007669"/>
    <property type="project" value="UniProtKB-SubCell"/>
</dbReference>
<dbReference type="PROSITE" id="PS50835">
    <property type="entry name" value="IG_LIKE"/>
    <property type="match status" value="3"/>
</dbReference>
<dbReference type="EMBL" id="HBUF01057616">
    <property type="protein sequence ID" value="CAG6624604.1"/>
    <property type="molecule type" value="Transcribed_RNA"/>
</dbReference>
<organism evidence="11">
    <name type="scientific">Cacopsylla melanoneura</name>
    <dbReference type="NCBI Taxonomy" id="428564"/>
    <lineage>
        <taxon>Eukaryota</taxon>
        <taxon>Metazoa</taxon>
        <taxon>Ecdysozoa</taxon>
        <taxon>Arthropoda</taxon>
        <taxon>Hexapoda</taxon>
        <taxon>Insecta</taxon>
        <taxon>Pterygota</taxon>
        <taxon>Neoptera</taxon>
        <taxon>Paraneoptera</taxon>
        <taxon>Hemiptera</taxon>
        <taxon>Sternorrhyncha</taxon>
        <taxon>Psylloidea</taxon>
        <taxon>Psyllidae</taxon>
        <taxon>Psyllinae</taxon>
        <taxon>Cacopsylla</taxon>
    </lineage>
</organism>
<feature type="chain" id="PRO_5036262919" evidence="9">
    <location>
        <begin position="30"/>
        <end position="439"/>
    </location>
</feature>
<name>A0A8D9E319_9HEMI</name>
<dbReference type="InterPro" id="IPR013783">
    <property type="entry name" value="Ig-like_fold"/>
</dbReference>
<dbReference type="InterPro" id="IPR007110">
    <property type="entry name" value="Ig-like_dom"/>
</dbReference>
<evidence type="ECO:0000256" key="9">
    <source>
        <dbReference type="SAM" id="SignalP"/>
    </source>
</evidence>
<dbReference type="SUPFAM" id="SSF48726">
    <property type="entry name" value="Immunoglobulin"/>
    <property type="match status" value="3"/>
</dbReference>
<dbReference type="EMBL" id="HBUF01400352">
    <property type="protein sequence ID" value="CAG6736710.1"/>
    <property type="molecule type" value="Transcribed_RNA"/>
</dbReference>
<dbReference type="EMBL" id="HBUF01583609">
    <property type="protein sequence ID" value="CAG6771064.1"/>
    <property type="molecule type" value="Transcribed_RNA"/>
</dbReference>
<dbReference type="PANTHER" id="PTHR12231">
    <property type="entry name" value="CTX-RELATED TYPE I TRANSMEMBRANE PROTEIN"/>
    <property type="match status" value="1"/>
</dbReference>
<evidence type="ECO:0000256" key="8">
    <source>
        <dbReference type="ARBA" id="ARBA00023319"/>
    </source>
</evidence>
<evidence type="ECO:0000256" key="5">
    <source>
        <dbReference type="ARBA" id="ARBA00023136"/>
    </source>
</evidence>
<evidence type="ECO:0000256" key="4">
    <source>
        <dbReference type="ARBA" id="ARBA00022737"/>
    </source>
</evidence>
<dbReference type="Pfam" id="PF13927">
    <property type="entry name" value="Ig_3"/>
    <property type="match status" value="2"/>
</dbReference>
<protein>
    <submittedName>
        <fullName evidence="11">Protein CEPU-1</fullName>
    </submittedName>
</protein>
<keyword evidence="8" id="KW-0393">Immunoglobulin domain</keyword>
<dbReference type="CDD" id="cd00099">
    <property type="entry name" value="IgV"/>
    <property type="match status" value="1"/>
</dbReference>
<dbReference type="GO" id="GO:0043005">
    <property type="term" value="C:neuron projection"/>
    <property type="evidence" value="ECO:0007669"/>
    <property type="project" value="TreeGrafter"/>
</dbReference>
<dbReference type="Gene3D" id="2.60.40.10">
    <property type="entry name" value="Immunoglobulins"/>
    <property type="match status" value="3"/>
</dbReference>
<keyword evidence="6" id="KW-1015">Disulfide bond</keyword>
<keyword evidence="3 9" id="KW-0732">Signal</keyword>
<proteinExistence type="predicted"/>
<keyword evidence="2" id="KW-1003">Cell membrane</keyword>
<keyword evidence="4" id="KW-0677">Repeat</keyword>
<reference evidence="11" key="1">
    <citation type="submission" date="2021-05" db="EMBL/GenBank/DDBJ databases">
        <authorList>
            <person name="Alioto T."/>
            <person name="Alioto T."/>
            <person name="Gomez Garrido J."/>
        </authorList>
    </citation>
    <scope>NUCLEOTIDE SEQUENCE</scope>
</reference>
<dbReference type="InterPro" id="IPR003599">
    <property type="entry name" value="Ig_sub"/>
</dbReference>
<feature type="domain" description="Ig-like" evidence="10">
    <location>
        <begin position="37"/>
        <end position="129"/>
    </location>
</feature>
<dbReference type="FunFam" id="2.60.40.10:FF:000376">
    <property type="entry name" value="CLUMA_CG000981, isoform A"/>
    <property type="match status" value="1"/>
</dbReference>
<dbReference type="InterPro" id="IPR013098">
    <property type="entry name" value="Ig_I-set"/>
</dbReference>
<feature type="domain" description="Ig-like" evidence="10">
    <location>
        <begin position="139"/>
        <end position="224"/>
    </location>
</feature>
<evidence type="ECO:0000256" key="1">
    <source>
        <dbReference type="ARBA" id="ARBA00004236"/>
    </source>
</evidence>
<evidence type="ECO:0000256" key="6">
    <source>
        <dbReference type="ARBA" id="ARBA00023157"/>
    </source>
</evidence>
<sequence length="439" mass="48827">MWTKLVHLDLIRATILLLIHLIVSHPVYAGDTPTGDPEFTDVIQNVTVPAGRNVKLSCSVNNLGNFKVAWMHFEQSAILTVANHVITRNPRISVSHDKHKTWFLHISNIQEEDKGRYMCQINTVTAKTTYGYLHVVVPPNIDDSLSSSDVIVREGANVTLSCHASGSPPPVIKWKRDDVAKINVNKTHAVSEFEGSTLEMTRISRLDMGAYLCIASNNVPPTVSKRIKVSVDFPPMLWIPHQLVGVPLGFNVTLECHTEAHPTSLNYWTRDDGNMIHESRKYVTETSVGTPSYKVHMKITIFNVVEKDFGTYKCVAKNPRGETDGTIRLYISHPPSTAAPPTTQLSLFPFDPTLDTADKSSDLNNSIFDGSDNSLNSKGGKVIDNILNELDKSERKISNDVKSNFIPGWNKPKNGSISSNQHSVLLSTLLLWLLYSLYT</sequence>
<dbReference type="EMBL" id="HBUF01400350">
    <property type="protein sequence ID" value="CAG6736708.1"/>
    <property type="molecule type" value="Transcribed_RNA"/>
</dbReference>
<keyword evidence="7" id="KW-0325">Glycoprotein</keyword>
<evidence type="ECO:0000256" key="3">
    <source>
        <dbReference type="ARBA" id="ARBA00022729"/>
    </source>
</evidence>
<dbReference type="InterPro" id="IPR036179">
    <property type="entry name" value="Ig-like_dom_sf"/>
</dbReference>
<dbReference type="FunFam" id="2.60.40.10:FF:000328">
    <property type="entry name" value="CLUMA_CG000981, isoform A"/>
    <property type="match status" value="1"/>
</dbReference>
<feature type="signal peptide" evidence="9">
    <location>
        <begin position="1"/>
        <end position="29"/>
    </location>
</feature>
<feature type="domain" description="Ig-like" evidence="10">
    <location>
        <begin position="234"/>
        <end position="332"/>
    </location>
</feature>
<evidence type="ECO:0000256" key="2">
    <source>
        <dbReference type="ARBA" id="ARBA00022475"/>
    </source>
</evidence>
<accession>A0A8D9E319</accession>
<dbReference type="PANTHER" id="PTHR12231:SF157">
    <property type="entry name" value="DPR-INTERACTING PROTEIN EPSILON-RELATED"/>
    <property type="match status" value="1"/>
</dbReference>
<dbReference type="AlphaFoldDB" id="A0A8D9E319"/>
<dbReference type="SMART" id="SM00409">
    <property type="entry name" value="IG"/>
    <property type="match status" value="3"/>
</dbReference>
<evidence type="ECO:0000256" key="7">
    <source>
        <dbReference type="ARBA" id="ARBA00023180"/>
    </source>
</evidence>
<evidence type="ECO:0000313" key="11">
    <source>
        <dbReference type="EMBL" id="CAG6736710.1"/>
    </source>
</evidence>
<comment type="subcellular location">
    <subcellularLocation>
        <location evidence="1">Cell membrane</location>
    </subcellularLocation>
</comment>
<dbReference type="InterPro" id="IPR051170">
    <property type="entry name" value="Neural/epithelial_adhesion"/>
</dbReference>